<dbReference type="Gene3D" id="3.40.630.20">
    <property type="entry name" value="Peptidase C15, pyroglutamyl peptidase I-like"/>
    <property type="match status" value="1"/>
</dbReference>
<keyword evidence="2" id="KW-0963">Cytoplasm</keyword>
<comment type="caution">
    <text evidence="6">The sequence shown here is derived from an EMBL/GenBank/DDBJ whole genome shotgun (WGS) entry which is preliminary data.</text>
</comment>
<name>A0A401NL96_SCYTO</name>
<evidence type="ECO:0000313" key="6">
    <source>
        <dbReference type="EMBL" id="GCB61655.1"/>
    </source>
</evidence>
<keyword evidence="4" id="KW-0378">Hydrolase</keyword>
<keyword evidence="5" id="KW-0788">Thiol protease</keyword>
<evidence type="ECO:0000256" key="2">
    <source>
        <dbReference type="ARBA" id="ARBA00022490"/>
    </source>
</evidence>
<dbReference type="SUPFAM" id="SSF53182">
    <property type="entry name" value="Pyrrolidone carboxyl peptidase (pyroglutamate aminopeptidase)"/>
    <property type="match status" value="1"/>
</dbReference>
<dbReference type="Pfam" id="PF01470">
    <property type="entry name" value="Peptidase_C15"/>
    <property type="match status" value="1"/>
</dbReference>
<evidence type="ECO:0000256" key="4">
    <source>
        <dbReference type="ARBA" id="ARBA00022801"/>
    </source>
</evidence>
<dbReference type="PRINTS" id="PR00706">
    <property type="entry name" value="PYROGLUPTASE"/>
</dbReference>
<accession>A0A401NL96</accession>
<evidence type="ECO:0000256" key="5">
    <source>
        <dbReference type="ARBA" id="ARBA00022807"/>
    </source>
</evidence>
<evidence type="ECO:0000256" key="3">
    <source>
        <dbReference type="ARBA" id="ARBA00022670"/>
    </source>
</evidence>
<reference evidence="6 7" key="1">
    <citation type="journal article" date="2018" name="Nat. Ecol. Evol.">
        <title>Shark genomes provide insights into elasmobranch evolution and the origin of vertebrates.</title>
        <authorList>
            <person name="Hara Y"/>
            <person name="Yamaguchi K"/>
            <person name="Onimaru K"/>
            <person name="Kadota M"/>
            <person name="Koyanagi M"/>
            <person name="Keeley SD"/>
            <person name="Tatsumi K"/>
            <person name="Tanaka K"/>
            <person name="Motone F"/>
            <person name="Kageyama Y"/>
            <person name="Nozu R"/>
            <person name="Adachi N"/>
            <person name="Nishimura O"/>
            <person name="Nakagawa R"/>
            <person name="Tanegashima C"/>
            <person name="Kiyatake I"/>
            <person name="Matsumoto R"/>
            <person name="Murakumo K"/>
            <person name="Nishida K"/>
            <person name="Terakita A"/>
            <person name="Kuratani S"/>
            <person name="Sato K"/>
            <person name="Hyodo S Kuraku.S."/>
        </authorList>
    </citation>
    <scope>NUCLEOTIDE SEQUENCE [LARGE SCALE GENOMIC DNA]</scope>
</reference>
<dbReference type="PANTHER" id="PTHR23402:SF1">
    <property type="entry name" value="PYROGLUTAMYL-PEPTIDASE I"/>
    <property type="match status" value="1"/>
</dbReference>
<evidence type="ECO:0000256" key="1">
    <source>
        <dbReference type="ARBA" id="ARBA00006641"/>
    </source>
</evidence>
<protein>
    <recommendedName>
        <fullName evidence="8">Pyroglutamyl-peptidase I</fullName>
    </recommendedName>
</protein>
<comment type="similarity">
    <text evidence="1">Belongs to the peptidase C15 family.</text>
</comment>
<dbReference type="InterPro" id="IPR000816">
    <property type="entry name" value="Peptidase_C15"/>
</dbReference>
<dbReference type="EMBL" id="BFAA01007683">
    <property type="protein sequence ID" value="GCB61655.1"/>
    <property type="molecule type" value="Genomic_DNA"/>
</dbReference>
<dbReference type="Proteomes" id="UP000288216">
    <property type="component" value="Unassembled WGS sequence"/>
</dbReference>
<dbReference type="OMA" id="IVYSHEM"/>
<dbReference type="GO" id="GO:0016920">
    <property type="term" value="F:pyroglutamyl-peptidase activity"/>
    <property type="evidence" value="ECO:0007669"/>
    <property type="project" value="InterPro"/>
</dbReference>
<evidence type="ECO:0008006" key="8">
    <source>
        <dbReference type="Google" id="ProtNLM"/>
    </source>
</evidence>
<dbReference type="InterPro" id="IPR016125">
    <property type="entry name" value="Peptidase_C15-like"/>
</dbReference>
<keyword evidence="3" id="KW-0645">Protease</keyword>
<dbReference type="OrthoDB" id="407146at2759"/>
<dbReference type="PANTHER" id="PTHR23402">
    <property type="entry name" value="PROTEASE FAMILY C15 PYROGLUTAMYL-PEPTIDASE I-RELATED"/>
    <property type="match status" value="1"/>
</dbReference>
<dbReference type="GO" id="GO:0005829">
    <property type="term" value="C:cytosol"/>
    <property type="evidence" value="ECO:0007669"/>
    <property type="project" value="InterPro"/>
</dbReference>
<dbReference type="GO" id="GO:0006508">
    <property type="term" value="P:proteolysis"/>
    <property type="evidence" value="ECO:0007669"/>
    <property type="project" value="UniProtKB-KW"/>
</dbReference>
<dbReference type="AlphaFoldDB" id="A0A401NL96"/>
<proteinExistence type="inferred from homology"/>
<organism evidence="6 7">
    <name type="scientific">Scyliorhinus torazame</name>
    <name type="common">Cloudy catshark</name>
    <name type="synonym">Catulus torazame</name>
    <dbReference type="NCBI Taxonomy" id="75743"/>
    <lineage>
        <taxon>Eukaryota</taxon>
        <taxon>Metazoa</taxon>
        <taxon>Chordata</taxon>
        <taxon>Craniata</taxon>
        <taxon>Vertebrata</taxon>
        <taxon>Chondrichthyes</taxon>
        <taxon>Elasmobranchii</taxon>
        <taxon>Galeomorphii</taxon>
        <taxon>Galeoidea</taxon>
        <taxon>Carcharhiniformes</taxon>
        <taxon>Scyliorhinidae</taxon>
        <taxon>Scyliorhinus</taxon>
    </lineage>
</organism>
<sequence length="144" mass="15804">MDSSSQLVLLTGFGPFRQYVTNPSWTAVQELKKLGLGENVRLEAVELPVHYRRTQELLARMWETQQPQLAVHVGVATASKLIILEQLAKNNGYKDCDVSGVCPVGNCCVEGGPEKIESLINMRAICKKLSGTDIGIIYSKDAGR</sequence>
<keyword evidence="7" id="KW-1185">Reference proteome</keyword>
<dbReference type="STRING" id="75743.A0A401NL96"/>
<gene>
    <name evidence="6" type="ORF">scyTo_0014362</name>
</gene>
<dbReference type="InterPro" id="IPR036440">
    <property type="entry name" value="Peptidase_C15-like_sf"/>
</dbReference>
<evidence type="ECO:0000313" key="7">
    <source>
        <dbReference type="Proteomes" id="UP000288216"/>
    </source>
</evidence>